<comment type="cofactor">
    <cofactor evidence="10">
        <name>Zn(2+)</name>
        <dbReference type="ChEBI" id="CHEBI:29105"/>
    </cofactor>
    <text evidence="10">Binds 1 zinc ion per subunit.</text>
</comment>
<evidence type="ECO:0000313" key="14">
    <source>
        <dbReference type="EMBL" id="MBU5439040.1"/>
    </source>
</evidence>
<feature type="binding site" evidence="10">
    <location>
        <begin position="151"/>
        <end position="154"/>
    </location>
    <ligand>
        <name>GTP</name>
        <dbReference type="ChEBI" id="CHEBI:37565"/>
    </ligand>
</feature>
<feature type="binding site" evidence="10">
    <location>
        <position position="291"/>
    </location>
    <ligand>
        <name>Zn(2+)</name>
        <dbReference type="ChEBI" id="CHEBI:29105"/>
    </ligand>
</feature>
<evidence type="ECO:0000256" key="8">
    <source>
        <dbReference type="ARBA" id="ARBA00022884"/>
    </source>
</evidence>
<evidence type="ECO:0000256" key="1">
    <source>
        <dbReference type="ARBA" id="ARBA00022490"/>
    </source>
</evidence>
<dbReference type="PANTHER" id="PTHR32120">
    <property type="entry name" value="SMALL RIBOSOMAL SUBUNIT BIOGENESIS GTPASE RSGA"/>
    <property type="match status" value="1"/>
</dbReference>
<name>A0ABS6E7Y7_9FIRM</name>
<feature type="region of interest" description="Disordered" evidence="11">
    <location>
        <begin position="330"/>
        <end position="355"/>
    </location>
</feature>
<evidence type="ECO:0000256" key="10">
    <source>
        <dbReference type="HAMAP-Rule" id="MF_01820"/>
    </source>
</evidence>
<evidence type="ECO:0000313" key="15">
    <source>
        <dbReference type="Proteomes" id="UP000749471"/>
    </source>
</evidence>
<feature type="binding site" evidence="10">
    <location>
        <position position="289"/>
    </location>
    <ligand>
        <name>Zn(2+)</name>
        <dbReference type="ChEBI" id="CHEBI:29105"/>
    </ligand>
</feature>
<feature type="domain" description="EngC GTPase" evidence="12">
    <location>
        <begin position="112"/>
        <end position="259"/>
    </location>
</feature>
<keyword evidence="5 10" id="KW-0547">Nucleotide-binding</keyword>
<proteinExistence type="inferred from homology"/>
<keyword evidence="8 10" id="KW-0694">RNA-binding</keyword>
<feature type="binding site" evidence="10">
    <location>
        <position position="297"/>
    </location>
    <ligand>
        <name>Zn(2+)</name>
        <dbReference type="ChEBI" id="CHEBI:29105"/>
    </ligand>
</feature>
<comment type="subcellular location">
    <subcellularLocation>
        <location evidence="10">Cytoplasm</location>
    </subcellularLocation>
</comment>
<feature type="binding site" evidence="10">
    <location>
        <begin position="203"/>
        <end position="211"/>
    </location>
    <ligand>
        <name>GTP</name>
        <dbReference type="ChEBI" id="CHEBI:37565"/>
    </ligand>
</feature>
<dbReference type="PROSITE" id="PS50936">
    <property type="entry name" value="ENGC_GTPASE"/>
    <property type="match status" value="1"/>
</dbReference>
<dbReference type="HAMAP" id="MF_01820">
    <property type="entry name" value="GTPase_RsgA"/>
    <property type="match status" value="1"/>
</dbReference>
<keyword evidence="1 10" id="KW-0963">Cytoplasm</keyword>
<dbReference type="PROSITE" id="PS51721">
    <property type="entry name" value="G_CP"/>
    <property type="match status" value="1"/>
</dbReference>
<sequence length="355" mass="40121">MKKRLCELGLTDDIAKEFENFYEDGYLGRVIAEYKGLYRVATEEDDILAKVSGKIINTAIDKSSYPAVGDWVVIDRINRNTGNGVIHEVLNRRSAVSRKVAGKQMDQQIIASNIDTIFICMSANNDFNLRRLERYISIGWNSGATPVILLTKIDLCEDLYRIEREIEDIAIGIDILYVSSFTGKGIEEINKYLIPGKTIAVIGSSGVGKSTLINLLLGEERQQVNNIREDDHKGKHTTTHRELIVLKDKGIIIDTPGMREIQFLDDADGIEDSFHEIIDIAKGCKFSNCKHDKEPGCAVKAAIEAGTISKERLQSYNKLKREVSFMERKVDRKAKSESKKQLILKNKKLRENKKR</sequence>
<dbReference type="EMBL" id="JAHLPM010000011">
    <property type="protein sequence ID" value="MBU5439040.1"/>
    <property type="molecule type" value="Genomic_DNA"/>
</dbReference>
<accession>A0ABS6E7Y7</accession>
<dbReference type="InterPro" id="IPR004881">
    <property type="entry name" value="Ribosome_biogen_GTPase_RsgA"/>
</dbReference>
<evidence type="ECO:0000256" key="11">
    <source>
        <dbReference type="SAM" id="MobiDB-lite"/>
    </source>
</evidence>
<evidence type="ECO:0000256" key="4">
    <source>
        <dbReference type="ARBA" id="ARBA00022730"/>
    </source>
</evidence>
<dbReference type="PANTHER" id="PTHR32120:SF10">
    <property type="entry name" value="SMALL RIBOSOMAL SUBUNIT BIOGENESIS GTPASE RSGA"/>
    <property type="match status" value="1"/>
</dbReference>
<evidence type="ECO:0000256" key="9">
    <source>
        <dbReference type="ARBA" id="ARBA00023134"/>
    </source>
</evidence>
<evidence type="ECO:0000259" key="13">
    <source>
        <dbReference type="PROSITE" id="PS51721"/>
    </source>
</evidence>
<dbReference type="InterPro" id="IPR030378">
    <property type="entry name" value="G_CP_dom"/>
</dbReference>
<dbReference type="CDD" id="cd01854">
    <property type="entry name" value="YjeQ_EngC"/>
    <property type="match status" value="1"/>
</dbReference>
<keyword evidence="4 10" id="KW-0699">rRNA-binding</keyword>
<feature type="compositionally biased region" description="Basic and acidic residues" evidence="11">
    <location>
        <begin position="330"/>
        <end position="340"/>
    </location>
</feature>
<evidence type="ECO:0000259" key="12">
    <source>
        <dbReference type="PROSITE" id="PS50936"/>
    </source>
</evidence>
<comment type="caution">
    <text evidence="14">The sequence shown here is derived from an EMBL/GenBank/DDBJ whole genome shotgun (WGS) entry which is preliminary data.</text>
</comment>
<evidence type="ECO:0000256" key="5">
    <source>
        <dbReference type="ARBA" id="ARBA00022741"/>
    </source>
</evidence>
<dbReference type="RefSeq" id="WP_216520664.1">
    <property type="nucleotide sequence ID" value="NZ_JAHLPM010000011.1"/>
</dbReference>
<gene>
    <name evidence="10 14" type="primary">rsgA</name>
    <name evidence="14" type="ORF">KQI42_13515</name>
</gene>
<dbReference type="NCBIfam" id="TIGR00157">
    <property type="entry name" value="ribosome small subunit-dependent GTPase A"/>
    <property type="match status" value="1"/>
</dbReference>
<dbReference type="InterPro" id="IPR010914">
    <property type="entry name" value="RsgA_GTPase_dom"/>
</dbReference>
<keyword evidence="15" id="KW-1185">Reference proteome</keyword>
<protein>
    <recommendedName>
        <fullName evidence="10">Small ribosomal subunit biogenesis GTPase RsgA</fullName>
        <ecNumber evidence="10">3.6.1.-</ecNumber>
    </recommendedName>
</protein>
<comment type="subunit">
    <text evidence="10">Monomer. Associates with 30S ribosomal subunit, binds 16S rRNA.</text>
</comment>
<evidence type="ECO:0000256" key="3">
    <source>
        <dbReference type="ARBA" id="ARBA00022723"/>
    </source>
</evidence>
<evidence type="ECO:0000256" key="2">
    <source>
        <dbReference type="ARBA" id="ARBA00022517"/>
    </source>
</evidence>
<keyword evidence="3 10" id="KW-0479">Metal-binding</keyword>
<evidence type="ECO:0000256" key="7">
    <source>
        <dbReference type="ARBA" id="ARBA00022833"/>
    </source>
</evidence>
<keyword evidence="6 10" id="KW-0378">Hydrolase</keyword>
<dbReference type="Pfam" id="PF03193">
    <property type="entry name" value="RsgA_GTPase"/>
    <property type="match status" value="1"/>
</dbReference>
<keyword evidence="7 10" id="KW-0862">Zinc</keyword>
<keyword evidence="9 10" id="KW-0342">GTP-binding</keyword>
<organism evidence="14 15">
    <name type="scientific">Tissierella simiarum</name>
    <dbReference type="NCBI Taxonomy" id="2841534"/>
    <lineage>
        <taxon>Bacteria</taxon>
        <taxon>Bacillati</taxon>
        <taxon>Bacillota</taxon>
        <taxon>Tissierellia</taxon>
        <taxon>Tissierellales</taxon>
        <taxon>Tissierellaceae</taxon>
        <taxon>Tissierella</taxon>
    </lineage>
</organism>
<comment type="similarity">
    <text evidence="10">Belongs to the TRAFAC class YlqF/YawG GTPase family. RsgA subfamily.</text>
</comment>
<feature type="compositionally biased region" description="Basic residues" evidence="11">
    <location>
        <begin position="345"/>
        <end position="355"/>
    </location>
</feature>
<dbReference type="EC" id="3.6.1.-" evidence="10"/>
<feature type="domain" description="CP-type G" evidence="13">
    <location>
        <begin position="102"/>
        <end position="261"/>
    </location>
</feature>
<evidence type="ECO:0000256" key="6">
    <source>
        <dbReference type="ARBA" id="ARBA00022801"/>
    </source>
</evidence>
<keyword evidence="2 10" id="KW-0690">Ribosome biogenesis</keyword>
<dbReference type="Proteomes" id="UP000749471">
    <property type="component" value="Unassembled WGS sequence"/>
</dbReference>
<reference evidence="14 15" key="1">
    <citation type="submission" date="2021-06" db="EMBL/GenBank/DDBJ databases">
        <authorList>
            <person name="Sun Q."/>
            <person name="Li D."/>
        </authorList>
    </citation>
    <scope>NUCLEOTIDE SEQUENCE [LARGE SCALE GENOMIC DNA]</scope>
    <source>
        <strain evidence="14 15">MSJ-40</strain>
    </source>
</reference>
<feature type="binding site" evidence="10">
    <location>
        <position position="284"/>
    </location>
    <ligand>
        <name>Zn(2+)</name>
        <dbReference type="ChEBI" id="CHEBI:29105"/>
    </ligand>
</feature>
<comment type="function">
    <text evidence="10">One of several proteins that assist in the late maturation steps of the functional core of the 30S ribosomal subunit. Helps release RbfA from mature subunits. May play a role in the assembly of ribosomal proteins into the subunit. Circularly permuted GTPase that catalyzes slow GTP hydrolysis, GTPase activity is stimulated by the 30S ribosomal subunit.</text>
</comment>